<evidence type="ECO:0000256" key="9">
    <source>
        <dbReference type="ARBA" id="ARBA00048743"/>
    </source>
</evidence>
<dbReference type="GO" id="GO:0005524">
    <property type="term" value="F:ATP binding"/>
    <property type="evidence" value="ECO:0007669"/>
    <property type="project" value="UniProtKB-UniRule"/>
</dbReference>
<dbReference type="InterPro" id="IPR023214">
    <property type="entry name" value="HAD_sf"/>
</dbReference>
<proteinExistence type="inferred from homology"/>
<dbReference type="PROSITE" id="PS01331">
    <property type="entry name" value="THYMIDYLATE_KINASE"/>
    <property type="match status" value="1"/>
</dbReference>
<evidence type="ECO:0000313" key="14">
    <source>
        <dbReference type="Proteomes" id="UP000824123"/>
    </source>
</evidence>
<reference evidence="13" key="2">
    <citation type="journal article" date="2021" name="PeerJ">
        <title>Extensive microbial diversity within the chicken gut microbiome revealed by metagenomics and culture.</title>
        <authorList>
            <person name="Gilroy R."/>
            <person name="Ravi A."/>
            <person name="Getino M."/>
            <person name="Pursley I."/>
            <person name="Horton D.L."/>
            <person name="Alikhan N.F."/>
            <person name="Baker D."/>
            <person name="Gharbi K."/>
            <person name="Hall N."/>
            <person name="Watson M."/>
            <person name="Adriaenssens E.M."/>
            <person name="Foster-Nyarko E."/>
            <person name="Jarju S."/>
            <person name="Secka A."/>
            <person name="Antonio M."/>
            <person name="Oren A."/>
            <person name="Chaudhuri R.R."/>
            <person name="La Ragione R."/>
            <person name="Hildebrand F."/>
            <person name="Pallen M.J."/>
        </authorList>
    </citation>
    <scope>NUCLEOTIDE SEQUENCE</scope>
    <source>
        <strain evidence="13">ChiSxjej2B14-8506</strain>
    </source>
</reference>
<evidence type="ECO:0000256" key="6">
    <source>
        <dbReference type="ARBA" id="ARBA00022741"/>
    </source>
</evidence>
<dbReference type="GO" id="GO:0006233">
    <property type="term" value="P:dTDP biosynthetic process"/>
    <property type="evidence" value="ECO:0007669"/>
    <property type="project" value="InterPro"/>
</dbReference>
<evidence type="ECO:0000256" key="10">
    <source>
        <dbReference type="ARBA" id="ARBA00057735"/>
    </source>
</evidence>
<dbReference type="Proteomes" id="UP000824123">
    <property type="component" value="Unassembled WGS sequence"/>
</dbReference>
<keyword evidence="6 11" id="KW-0547">Nucleotide-binding</keyword>
<dbReference type="EMBL" id="DVNK01000057">
    <property type="protein sequence ID" value="HIU47475.1"/>
    <property type="molecule type" value="Genomic_DNA"/>
</dbReference>
<evidence type="ECO:0000256" key="11">
    <source>
        <dbReference type="HAMAP-Rule" id="MF_00165"/>
    </source>
</evidence>
<dbReference type="GO" id="GO:0004713">
    <property type="term" value="F:protein tyrosine kinase activity"/>
    <property type="evidence" value="ECO:0007669"/>
    <property type="project" value="TreeGrafter"/>
</dbReference>
<evidence type="ECO:0000259" key="12">
    <source>
        <dbReference type="Pfam" id="PF02223"/>
    </source>
</evidence>
<dbReference type="NCBIfam" id="TIGR00041">
    <property type="entry name" value="DTMP_kinase"/>
    <property type="match status" value="1"/>
</dbReference>
<dbReference type="Pfam" id="PF02223">
    <property type="entry name" value="Thymidylate_kin"/>
    <property type="match status" value="1"/>
</dbReference>
<dbReference type="SFLD" id="SFLDG01129">
    <property type="entry name" value="C1.5:_HAD__Beta-PGM__Phosphata"/>
    <property type="match status" value="1"/>
</dbReference>
<dbReference type="InterPro" id="IPR023198">
    <property type="entry name" value="PGP-like_dom2"/>
</dbReference>
<name>A0A9D1LT70_9FIRM</name>
<comment type="similarity">
    <text evidence="1 11">Belongs to the thymidylate kinase family.</text>
</comment>
<dbReference type="AlphaFoldDB" id="A0A9D1LT70"/>
<evidence type="ECO:0000313" key="13">
    <source>
        <dbReference type="EMBL" id="HIU47475.1"/>
    </source>
</evidence>
<dbReference type="GO" id="GO:0005829">
    <property type="term" value="C:cytosol"/>
    <property type="evidence" value="ECO:0007669"/>
    <property type="project" value="TreeGrafter"/>
</dbReference>
<dbReference type="InterPro" id="IPR050155">
    <property type="entry name" value="HAD-like_hydrolase_sf"/>
</dbReference>
<dbReference type="GO" id="GO:0004798">
    <property type="term" value="F:dTMP kinase activity"/>
    <property type="evidence" value="ECO:0007669"/>
    <property type="project" value="UniProtKB-UniRule"/>
</dbReference>
<dbReference type="SUPFAM" id="SSF52540">
    <property type="entry name" value="P-loop containing nucleoside triphosphate hydrolases"/>
    <property type="match status" value="1"/>
</dbReference>
<dbReference type="SUPFAM" id="SSF56784">
    <property type="entry name" value="HAD-like"/>
    <property type="match status" value="1"/>
</dbReference>
<sequence length="426" mass="46403">MYDCVLFDLDGTLTDSASGIISSVNDALTRMGMPLLPKEMQRLYVGPPLLSSFEKLHGMTHAQALEGVRLFRERYAQVGWLENRVYPGIPRLLKSLKARGVRLGVATAKPVQFAQQVLKHFGLEPYFDVISAAPMDESGLPKEELIRRALPAGECRAAMVGDRVYDLDGARRAGVVAIGALYGYGSRDELAGADELCDSVEALSTTLLGGSGGAPGMFISVEGIDGCGKSTQLELLQKWLELCGWRVTATREPGGSPIGERIRELLLTGGDMSPECEALLFAASRAQHVRQTLRPALERGEIVLSDRYLDSSLAYQGAGRELGIELVLELNRAAVDGLMPELTLLFDIDPASARARRQREADRIESERDEFHARVRAGFEQLAAVQPGRIEVLDATLDREALSERVRTITMARLAAAARAAGNELR</sequence>
<dbReference type="EC" id="2.7.4.9" evidence="2 11"/>
<dbReference type="Gene3D" id="3.40.50.300">
    <property type="entry name" value="P-loop containing nucleotide triphosphate hydrolases"/>
    <property type="match status" value="1"/>
</dbReference>
<protein>
    <recommendedName>
        <fullName evidence="3 11">Thymidylate kinase</fullName>
        <ecNumber evidence="2 11">2.7.4.9</ecNumber>
    </recommendedName>
    <alternativeName>
        <fullName evidence="11">dTMP kinase</fullName>
    </alternativeName>
</protein>
<dbReference type="InterPro" id="IPR027417">
    <property type="entry name" value="P-loop_NTPase"/>
</dbReference>
<comment type="caution">
    <text evidence="13">The sequence shown here is derived from an EMBL/GenBank/DDBJ whole genome shotgun (WGS) entry which is preliminary data.</text>
</comment>
<keyword evidence="8 11" id="KW-0067">ATP-binding</keyword>
<comment type="function">
    <text evidence="10 11">Phosphorylation of dTMP to form dTDP in both de novo and salvage pathways of dTTP synthesis.</text>
</comment>
<keyword evidence="5 11" id="KW-0545">Nucleotide biosynthesis</keyword>
<evidence type="ECO:0000256" key="8">
    <source>
        <dbReference type="ARBA" id="ARBA00022840"/>
    </source>
</evidence>
<dbReference type="InterPro" id="IPR018094">
    <property type="entry name" value="Thymidylate_kinase"/>
</dbReference>
<evidence type="ECO:0000256" key="2">
    <source>
        <dbReference type="ARBA" id="ARBA00012980"/>
    </source>
</evidence>
<accession>A0A9D1LT70</accession>
<reference evidence="13" key="1">
    <citation type="submission" date="2020-10" db="EMBL/GenBank/DDBJ databases">
        <authorList>
            <person name="Gilroy R."/>
        </authorList>
    </citation>
    <scope>NUCLEOTIDE SEQUENCE</scope>
    <source>
        <strain evidence="13">ChiSxjej2B14-8506</strain>
    </source>
</reference>
<keyword evidence="4 11" id="KW-0808">Transferase</keyword>
<gene>
    <name evidence="11" type="primary">tmk</name>
    <name evidence="13" type="ORF">IAC59_09515</name>
</gene>
<dbReference type="HAMAP" id="MF_00165">
    <property type="entry name" value="Thymidylate_kinase"/>
    <property type="match status" value="1"/>
</dbReference>
<keyword evidence="7 11" id="KW-0418">Kinase</keyword>
<dbReference type="Gene3D" id="3.40.50.1000">
    <property type="entry name" value="HAD superfamily/HAD-like"/>
    <property type="match status" value="1"/>
</dbReference>
<organism evidence="13 14">
    <name type="scientific">Candidatus Fimadaptatus faecigallinarum</name>
    <dbReference type="NCBI Taxonomy" id="2840814"/>
    <lineage>
        <taxon>Bacteria</taxon>
        <taxon>Bacillati</taxon>
        <taxon>Bacillota</taxon>
        <taxon>Clostridia</taxon>
        <taxon>Eubacteriales</taxon>
        <taxon>Candidatus Fimadaptatus</taxon>
    </lineage>
</organism>
<dbReference type="PANTHER" id="PTHR43434:SF20">
    <property type="entry name" value="5'-NUCLEOTIDASE"/>
    <property type="match status" value="1"/>
</dbReference>
<dbReference type="Pfam" id="PF13419">
    <property type="entry name" value="HAD_2"/>
    <property type="match status" value="1"/>
</dbReference>
<dbReference type="PANTHER" id="PTHR43434">
    <property type="entry name" value="PHOSPHOGLYCOLATE PHOSPHATASE"/>
    <property type="match status" value="1"/>
</dbReference>
<evidence type="ECO:0000256" key="1">
    <source>
        <dbReference type="ARBA" id="ARBA00009776"/>
    </source>
</evidence>
<dbReference type="FunFam" id="3.40.50.300:FF:000225">
    <property type="entry name" value="Thymidylate kinase"/>
    <property type="match status" value="1"/>
</dbReference>
<evidence type="ECO:0000256" key="7">
    <source>
        <dbReference type="ARBA" id="ARBA00022777"/>
    </source>
</evidence>
<feature type="domain" description="Thymidylate kinase-like" evidence="12">
    <location>
        <begin position="221"/>
        <end position="404"/>
    </location>
</feature>
<feature type="binding site" evidence="11">
    <location>
        <begin position="223"/>
        <end position="230"/>
    </location>
    <ligand>
        <name>ATP</name>
        <dbReference type="ChEBI" id="CHEBI:30616"/>
    </ligand>
</feature>
<dbReference type="InterPro" id="IPR041492">
    <property type="entry name" value="HAD_2"/>
</dbReference>
<dbReference type="CDD" id="cd01672">
    <property type="entry name" value="TMPK"/>
    <property type="match status" value="1"/>
</dbReference>
<dbReference type="InterPro" id="IPR018095">
    <property type="entry name" value="Thymidylate_kin_CS"/>
</dbReference>
<dbReference type="SFLD" id="SFLDS00003">
    <property type="entry name" value="Haloacid_Dehalogenase"/>
    <property type="match status" value="1"/>
</dbReference>
<comment type="catalytic activity">
    <reaction evidence="9 11">
        <text>dTMP + ATP = dTDP + ADP</text>
        <dbReference type="Rhea" id="RHEA:13517"/>
        <dbReference type="ChEBI" id="CHEBI:30616"/>
        <dbReference type="ChEBI" id="CHEBI:58369"/>
        <dbReference type="ChEBI" id="CHEBI:63528"/>
        <dbReference type="ChEBI" id="CHEBI:456216"/>
        <dbReference type="EC" id="2.7.4.9"/>
    </reaction>
</comment>
<dbReference type="InterPro" id="IPR036412">
    <property type="entry name" value="HAD-like_sf"/>
</dbReference>
<dbReference type="InterPro" id="IPR039430">
    <property type="entry name" value="Thymidylate_kin-like_dom"/>
</dbReference>
<evidence type="ECO:0000256" key="5">
    <source>
        <dbReference type="ARBA" id="ARBA00022727"/>
    </source>
</evidence>
<evidence type="ECO:0000256" key="3">
    <source>
        <dbReference type="ARBA" id="ARBA00017144"/>
    </source>
</evidence>
<dbReference type="Gene3D" id="1.10.150.240">
    <property type="entry name" value="Putative phosphatase, domain 2"/>
    <property type="match status" value="1"/>
</dbReference>
<dbReference type="GO" id="GO:0006235">
    <property type="term" value="P:dTTP biosynthetic process"/>
    <property type="evidence" value="ECO:0007669"/>
    <property type="project" value="UniProtKB-UniRule"/>
</dbReference>
<evidence type="ECO:0000256" key="4">
    <source>
        <dbReference type="ARBA" id="ARBA00022679"/>
    </source>
</evidence>